<proteinExistence type="predicted"/>
<organism evidence="1 2">
    <name type="scientific">Dickeya solani D s0432-1</name>
    <dbReference type="NCBI Taxonomy" id="1231725"/>
    <lineage>
        <taxon>Bacteria</taxon>
        <taxon>Pseudomonadati</taxon>
        <taxon>Pseudomonadota</taxon>
        <taxon>Gammaproteobacteria</taxon>
        <taxon>Enterobacterales</taxon>
        <taxon>Pectobacteriaceae</taxon>
        <taxon>Dickeya</taxon>
    </lineage>
</organism>
<dbReference type="Proteomes" id="UP000017142">
    <property type="component" value="Unassembled WGS sequence"/>
</dbReference>
<reference evidence="2" key="1">
    <citation type="journal article" date="2013" name="Diversity">
        <title>Genome Sequence of Dickeya solani, a New soft Rot Pathogen of Potato, Suggests its Emergence May Be Related to a Novel Combination of Non-Ribosomal Peptide/Polyketide Synthetase Clusters.</title>
        <authorList>
            <person name="Garlant L."/>
            <person name="Koskinen P."/>
            <person name="Rouhiainen L."/>
            <person name="Laine P."/>
            <person name="Paulin L."/>
            <person name="Auvinen P."/>
            <person name="Holm L."/>
            <person name="Pirhonen M."/>
        </authorList>
    </citation>
    <scope>NUCLEOTIDE SEQUENCE [LARGE SCALE GENOMIC DNA]</scope>
    <source>
        <strain evidence="2">D s0432-1</strain>
    </source>
</reference>
<protein>
    <submittedName>
        <fullName evidence="1">Uncharacterized protein</fullName>
    </submittedName>
</protein>
<evidence type="ECO:0000313" key="2">
    <source>
        <dbReference type="Proteomes" id="UP000017142"/>
    </source>
</evidence>
<name>A0AAV3K7F2_9GAMM</name>
<comment type="caution">
    <text evidence="1">The sequence shown here is derived from an EMBL/GenBank/DDBJ whole genome shotgun (WGS) entry which is preliminary data.</text>
</comment>
<evidence type="ECO:0000313" key="1">
    <source>
        <dbReference type="EMBL" id="ERO56472.1"/>
    </source>
</evidence>
<sequence>MVSRTLSSADVSSNCLPVSTMMLVWVTHHHLSLHCYLQAHMALSTPDWEPPFCTIV</sequence>
<dbReference type="AlphaFoldDB" id="A0AAV3K7F2"/>
<dbReference type="EMBL" id="AMWE01000004">
    <property type="protein sequence ID" value="ERO56472.1"/>
    <property type="molecule type" value="Genomic_DNA"/>
</dbReference>
<gene>
    <name evidence="1" type="ORF">A544_3021</name>
</gene>
<accession>A0AAV3K7F2</accession>